<keyword evidence="2" id="KW-1185">Reference proteome</keyword>
<accession>A0A8K1C7I0</accession>
<organism evidence="1 2">
    <name type="scientific">Pythium oligandrum</name>
    <name type="common">Mycoparasitic fungus</name>
    <dbReference type="NCBI Taxonomy" id="41045"/>
    <lineage>
        <taxon>Eukaryota</taxon>
        <taxon>Sar</taxon>
        <taxon>Stramenopiles</taxon>
        <taxon>Oomycota</taxon>
        <taxon>Peronosporomycetes</taxon>
        <taxon>Pythiales</taxon>
        <taxon>Pythiaceae</taxon>
        <taxon>Pythium</taxon>
    </lineage>
</organism>
<name>A0A8K1C7I0_PYTOL</name>
<protein>
    <submittedName>
        <fullName evidence="1">Uncharacterized protein</fullName>
    </submittedName>
</protein>
<dbReference type="EMBL" id="SPLM01000114">
    <property type="protein sequence ID" value="TMW57725.1"/>
    <property type="molecule type" value="Genomic_DNA"/>
</dbReference>
<evidence type="ECO:0000313" key="2">
    <source>
        <dbReference type="Proteomes" id="UP000794436"/>
    </source>
</evidence>
<gene>
    <name evidence="1" type="ORF">Poli38472_014328</name>
</gene>
<dbReference type="Gene3D" id="3.80.10.10">
    <property type="entry name" value="Ribonuclease Inhibitor"/>
    <property type="match status" value="1"/>
</dbReference>
<evidence type="ECO:0000313" key="1">
    <source>
        <dbReference type="EMBL" id="TMW57725.1"/>
    </source>
</evidence>
<dbReference type="OrthoDB" id="120976at2759"/>
<dbReference type="AlphaFoldDB" id="A0A8K1C7I0"/>
<proteinExistence type="predicted"/>
<dbReference type="Proteomes" id="UP000794436">
    <property type="component" value="Unassembled WGS sequence"/>
</dbReference>
<reference evidence="1" key="1">
    <citation type="submission" date="2019-03" db="EMBL/GenBank/DDBJ databases">
        <title>Long read genome sequence of the mycoparasitic Pythium oligandrum ATCC 38472 isolated from sugarbeet rhizosphere.</title>
        <authorList>
            <person name="Gaulin E."/>
        </authorList>
    </citation>
    <scope>NUCLEOTIDE SEQUENCE</scope>
    <source>
        <strain evidence="1">ATCC 38472_TT</strain>
    </source>
</reference>
<sequence length="574" mass="64230">MASPVRSLEPLVWAFSSGSDSPLKVLLDCTGMTISRELVDVLSEFRLRLRPASSASTRLRGLRVGFRFVKCRLKVNTLTLLKDVFAPMESSTRPRLVNEVVELLDLSDNGLLPSAMSFVSSIVSTTVFRQLVLENVLAQALSDGSVEGLRDILRAVLTANDYSAMNEPVKISLAQNSLDSRYFAAIANAVAGGTRELSFLSIERTMSYTNAGDRERSWEMLGYICFGEQSIDSATSSQLMLGSNPFYPLDGVAFQRGVASVFENYLPRVEDALRQGQTVACRVQSRKLVLDPGQVEFAHDILRPDTEYQVLEVRDDGWWQIRAEISGWIKNESIKMLRFGEDRAVKMRFSSINLDRIGDPASFGSTIPLFLQTAGHDIKSLSLRAMSASRLQLSDVFPVCPNLIQLDVAVSHLFHMDTLWEALHNGNAPSLRSLIVDSNYLGYRGLETLARLYSDEHQLPLRHLSLLNTHMGEIGLTHLSQVLVNSNLLEILDMSAPTDDMPATYTEHTRQFHQDHHDKIMGSKPYSLSSKLAFLSAIPHLQSQWNIQSIDTHVYSIIFDFAGSLVRRQVHWHK</sequence>
<dbReference type="SUPFAM" id="SSF52047">
    <property type="entry name" value="RNI-like"/>
    <property type="match status" value="1"/>
</dbReference>
<comment type="caution">
    <text evidence="1">The sequence shown here is derived from an EMBL/GenBank/DDBJ whole genome shotgun (WGS) entry which is preliminary data.</text>
</comment>
<dbReference type="InterPro" id="IPR032675">
    <property type="entry name" value="LRR_dom_sf"/>
</dbReference>